<name>A0A1I8GX29_9PLAT</name>
<sequence>NPRIMYGRDDVEVITGRFARRLGAHVAEMRREGGPGIGGRHHPVHPMAFPAGQSRSIDRGRKRHE</sequence>
<keyword evidence="2" id="KW-1185">Reference proteome</keyword>
<proteinExistence type="predicted"/>
<feature type="region of interest" description="Disordered" evidence="1">
    <location>
        <begin position="30"/>
        <end position="65"/>
    </location>
</feature>
<evidence type="ECO:0000313" key="3">
    <source>
        <dbReference type="WBParaSite" id="maker-uti_cns_0003378-snap-gene-0.8-mRNA-1"/>
    </source>
</evidence>
<accession>A0A1I8GX29</accession>
<evidence type="ECO:0000256" key="1">
    <source>
        <dbReference type="SAM" id="MobiDB-lite"/>
    </source>
</evidence>
<evidence type="ECO:0000313" key="2">
    <source>
        <dbReference type="Proteomes" id="UP000095280"/>
    </source>
</evidence>
<protein>
    <submittedName>
        <fullName evidence="3">Phosphopentomutase</fullName>
    </submittedName>
</protein>
<dbReference type="AlphaFoldDB" id="A0A1I8GX29"/>
<dbReference type="Proteomes" id="UP000095280">
    <property type="component" value="Unplaced"/>
</dbReference>
<dbReference type="WBParaSite" id="maker-uti_cns_0003378-snap-gene-0.8-mRNA-1">
    <property type="protein sequence ID" value="maker-uti_cns_0003378-snap-gene-0.8-mRNA-1"/>
    <property type="gene ID" value="maker-uti_cns_0003378-snap-gene-0.8"/>
</dbReference>
<organism evidence="2 3">
    <name type="scientific">Macrostomum lignano</name>
    <dbReference type="NCBI Taxonomy" id="282301"/>
    <lineage>
        <taxon>Eukaryota</taxon>
        <taxon>Metazoa</taxon>
        <taxon>Spiralia</taxon>
        <taxon>Lophotrochozoa</taxon>
        <taxon>Platyhelminthes</taxon>
        <taxon>Rhabditophora</taxon>
        <taxon>Macrostomorpha</taxon>
        <taxon>Macrostomida</taxon>
        <taxon>Macrostomidae</taxon>
        <taxon>Macrostomum</taxon>
    </lineage>
</organism>
<reference evidence="3" key="1">
    <citation type="submission" date="2016-11" db="UniProtKB">
        <authorList>
            <consortium name="WormBaseParasite"/>
        </authorList>
    </citation>
    <scope>IDENTIFICATION</scope>
</reference>